<dbReference type="InterPro" id="IPR003439">
    <property type="entry name" value="ABC_transporter-like_ATP-bd"/>
</dbReference>
<organism evidence="11 12">
    <name type="scientific">Pleomassaria siparia CBS 279.74</name>
    <dbReference type="NCBI Taxonomy" id="1314801"/>
    <lineage>
        <taxon>Eukaryota</taxon>
        <taxon>Fungi</taxon>
        <taxon>Dikarya</taxon>
        <taxon>Ascomycota</taxon>
        <taxon>Pezizomycotina</taxon>
        <taxon>Dothideomycetes</taxon>
        <taxon>Pleosporomycetidae</taxon>
        <taxon>Pleosporales</taxon>
        <taxon>Pleomassariaceae</taxon>
        <taxon>Pleomassaria</taxon>
    </lineage>
</organism>
<dbReference type="SUPFAM" id="SSF52540">
    <property type="entry name" value="P-loop containing nucleoside triphosphate hydrolases"/>
    <property type="match status" value="2"/>
</dbReference>
<feature type="domain" description="ABC transporter" evidence="10">
    <location>
        <begin position="762"/>
        <end position="1004"/>
    </location>
</feature>
<dbReference type="OrthoDB" id="245989at2759"/>
<evidence type="ECO:0000256" key="1">
    <source>
        <dbReference type="ARBA" id="ARBA00004141"/>
    </source>
</evidence>
<dbReference type="GO" id="GO:0016887">
    <property type="term" value="F:ATP hydrolysis activity"/>
    <property type="evidence" value="ECO:0007669"/>
    <property type="project" value="InterPro"/>
</dbReference>
<evidence type="ECO:0000256" key="7">
    <source>
        <dbReference type="ARBA" id="ARBA00022989"/>
    </source>
</evidence>
<dbReference type="SMART" id="SM00382">
    <property type="entry name" value="AAA"/>
    <property type="match status" value="2"/>
</dbReference>
<keyword evidence="12" id="KW-1185">Reference proteome</keyword>
<evidence type="ECO:0000256" key="8">
    <source>
        <dbReference type="ARBA" id="ARBA00023136"/>
    </source>
</evidence>
<evidence type="ECO:0000256" key="5">
    <source>
        <dbReference type="ARBA" id="ARBA00022741"/>
    </source>
</evidence>
<gene>
    <name evidence="11" type="ORF">K504DRAFT_501648</name>
</gene>
<feature type="transmembrane region" description="Helical" evidence="9">
    <location>
        <begin position="573"/>
        <end position="594"/>
    </location>
</feature>
<dbReference type="CDD" id="cd03233">
    <property type="entry name" value="ABCG_PDR_domain1"/>
    <property type="match status" value="1"/>
</dbReference>
<feature type="transmembrane region" description="Helical" evidence="9">
    <location>
        <begin position="1096"/>
        <end position="1117"/>
    </location>
</feature>
<dbReference type="GO" id="GO:0016020">
    <property type="term" value="C:membrane"/>
    <property type="evidence" value="ECO:0007669"/>
    <property type="project" value="UniProtKB-SubCell"/>
</dbReference>
<keyword evidence="3" id="KW-0813">Transport</keyword>
<dbReference type="InterPro" id="IPR034003">
    <property type="entry name" value="ABCG_PDR_2"/>
</dbReference>
<keyword evidence="4 9" id="KW-0812">Transmembrane</keyword>
<feature type="transmembrane region" description="Helical" evidence="9">
    <location>
        <begin position="1369"/>
        <end position="1390"/>
    </location>
</feature>
<dbReference type="FunFam" id="3.40.50.300:FF:000054">
    <property type="entry name" value="ABC multidrug transporter atrF"/>
    <property type="match status" value="1"/>
</dbReference>
<dbReference type="InterPro" id="IPR034001">
    <property type="entry name" value="ABCG_PDR_1"/>
</dbReference>
<evidence type="ECO:0000313" key="11">
    <source>
        <dbReference type="EMBL" id="KAF2710378.1"/>
    </source>
</evidence>
<feature type="transmembrane region" description="Helical" evidence="9">
    <location>
        <begin position="1166"/>
        <end position="1196"/>
    </location>
</feature>
<dbReference type="GO" id="GO:0140359">
    <property type="term" value="F:ABC-type transporter activity"/>
    <property type="evidence" value="ECO:0007669"/>
    <property type="project" value="InterPro"/>
</dbReference>
<evidence type="ECO:0000256" key="9">
    <source>
        <dbReference type="SAM" id="Phobius"/>
    </source>
</evidence>
<comment type="subcellular location">
    <subcellularLocation>
        <location evidence="1">Membrane</location>
        <topology evidence="1">Multi-pass membrane protein</topology>
    </subcellularLocation>
</comment>
<evidence type="ECO:0000256" key="3">
    <source>
        <dbReference type="ARBA" id="ARBA00022448"/>
    </source>
</evidence>
<dbReference type="InterPro" id="IPR003593">
    <property type="entry name" value="AAA+_ATPase"/>
</dbReference>
<accession>A0A6G1KC39</accession>
<dbReference type="InterPro" id="IPR027417">
    <property type="entry name" value="P-loop_NTPase"/>
</dbReference>
<dbReference type="PANTHER" id="PTHR19241">
    <property type="entry name" value="ATP-BINDING CASSETTE TRANSPORTER"/>
    <property type="match status" value="1"/>
</dbReference>
<dbReference type="PROSITE" id="PS50893">
    <property type="entry name" value="ABC_TRANSPORTER_2"/>
    <property type="match status" value="2"/>
</dbReference>
<reference evidence="11" key="1">
    <citation type="journal article" date="2020" name="Stud. Mycol.">
        <title>101 Dothideomycetes genomes: a test case for predicting lifestyles and emergence of pathogens.</title>
        <authorList>
            <person name="Haridas S."/>
            <person name="Albert R."/>
            <person name="Binder M."/>
            <person name="Bloem J."/>
            <person name="Labutti K."/>
            <person name="Salamov A."/>
            <person name="Andreopoulos B."/>
            <person name="Baker S."/>
            <person name="Barry K."/>
            <person name="Bills G."/>
            <person name="Bluhm B."/>
            <person name="Cannon C."/>
            <person name="Castanera R."/>
            <person name="Culley D."/>
            <person name="Daum C."/>
            <person name="Ezra D."/>
            <person name="Gonzalez J."/>
            <person name="Henrissat B."/>
            <person name="Kuo A."/>
            <person name="Liang C."/>
            <person name="Lipzen A."/>
            <person name="Lutzoni F."/>
            <person name="Magnuson J."/>
            <person name="Mondo S."/>
            <person name="Nolan M."/>
            <person name="Ohm R."/>
            <person name="Pangilinan J."/>
            <person name="Park H.-J."/>
            <person name="Ramirez L."/>
            <person name="Alfaro M."/>
            <person name="Sun H."/>
            <person name="Tritt A."/>
            <person name="Yoshinaga Y."/>
            <person name="Zwiers L.-H."/>
            <person name="Turgeon B."/>
            <person name="Goodwin S."/>
            <person name="Spatafora J."/>
            <person name="Crous P."/>
            <person name="Grigoriev I."/>
        </authorList>
    </citation>
    <scope>NUCLEOTIDE SEQUENCE</scope>
    <source>
        <strain evidence="11">CBS 279.74</strain>
    </source>
</reference>
<protein>
    <submittedName>
        <fullName evidence="11">ABC transporter protein</fullName>
    </submittedName>
</protein>
<evidence type="ECO:0000256" key="6">
    <source>
        <dbReference type="ARBA" id="ARBA00022840"/>
    </source>
</evidence>
<dbReference type="Pfam" id="PF06422">
    <property type="entry name" value="PDR_CDR"/>
    <property type="match status" value="1"/>
</dbReference>
<dbReference type="EMBL" id="MU005769">
    <property type="protein sequence ID" value="KAF2710378.1"/>
    <property type="molecule type" value="Genomic_DNA"/>
</dbReference>
<feature type="transmembrane region" description="Helical" evidence="9">
    <location>
        <begin position="1216"/>
        <end position="1236"/>
    </location>
</feature>
<dbReference type="Gene3D" id="3.40.50.300">
    <property type="entry name" value="P-loop containing nucleotide triphosphate hydrolases"/>
    <property type="match status" value="2"/>
</dbReference>
<comment type="similarity">
    <text evidence="2">Belongs to the ABC transporter superfamily. ABCG family. PDR (TC 3.A.1.205) subfamily.</text>
</comment>
<evidence type="ECO:0000259" key="10">
    <source>
        <dbReference type="PROSITE" id="PS50893"/>
    </source>
</evidence>
<proteinExistence type="inferred from homology"/>
<feature type="transmembrane region" description="Helical" evidence="9">
    <location>
        <begin position="1248"/>
        <end position="1267"/>
    </location>
</feature>
<dbReference type="InterPro" id="IPR010929">
    <property type="entry name" value="PDR_CDR_ABC"/>
</dbReference>
<keyword evidence="6" id="KW-0067">ATP-binding</keyword>
<feature type="transmembrane region" description="Helical" evidence="9">
    <location>
        <begin position="513"/>
        <end position="531"/>
    </location>
</feature>
<feature type="transmembrane region" description="Helical" evidence="9">
    <location>
        <begin position="537"/>
        <end position="561"/>
    </location>
</feature>
<feature type="transmembrane region" description="Helical" evidence="9">
    <location>
        <begin position="427"/>
        <end position="451"/>
    </location>
</feature>
<evidence type="ECO:0000256" key="2">
    <source>
        <dbReference type="ARBA" id="ARBA00006012"/>
    </source>
</evidence>
<keyword evidence="7 9" id="KW-1133">Transmembrane helix</keyword>
<keyword evidence="5" id="KW-0547">Nucleotide-binding</keyword>
<dbReference type="InterPro" id="IPR013525">
    <property type="entry name" value="ABC2_TM"/>
</dbReference>
<feature type="domain" description="ABC transporter" evidence="10">
    <location>
        <begin position="55"/>
        <end position="318"/>
    </location>
</feature>
<evidence type="ECO:0000313" key="12">
    <source>
        <dbReference type="Proteomes" id="UP000799428"/>
    </source>
</evidence>
<keyword evidence="8 9" id="KW-0472">Membrane</keyword>
<dbReference type="Pfam" id="PF01061">
    <property type="entry name" value="ABC2_membrane"/>
    <property type="match status" value="2"/>
</dbReference>
<feature type="transmembrane region" description="Helical" evidence="9">
    <location>
        <begin position="463"/>
        <end position="485"/>
    </location>
</feature>
<evidence type="ECO:0000256" key="4">
    <source>
        <dbReference type="ARBA" id="ARBA00022692"/>
    </source>
</evidence>
<feature type="transmembrane region" description="Helical" evidence="9">
    <location>
        <begin position="680"/>
        <end position="702"/>
    </location>
</feature>
<dbReference type="GO" id="GO:0005524">
    <property type="term" value="F:ATP binding"/>
    <property type="evidence" value="ECO:0007669"/>
    <property type="project" value="UniProtKB-KW"/>
</dbReference>
<dbReference type="CDD" id="cd03232">
    <property type="entry name" value="ABCG_PDR_domain2"/>
    <property type="match status" value="1"/>
</dbReference>
<name>A0A6G1KC39_9PLEO</name>
<dbReference type="Pfam" id="PF00005">
    <property type="entry name" value="ABC_tran"/>
    <property type="match status" value="2"/>
</dbReference>
<dbReference type="Proteomes" id="UP000799428">
    <property type="component" value="Unassembled WGS sequence"/>
</dbReference>
<sequence>MDGPPVTQLERWLSTKKQQALPSPSVCFDNLNVDGFTESTFFQHTFASYALLLPTQLMKLVGLRKQTKVPILRSLHGHVSEGEMLLVLGRPGSGCTTFLKTVAGHAHGVEVNESSINYSGNATWIRAPKPLARTLSNQCLPGIPYRELHRKCPDDAIYLSEEDMHLPELKLGDTLSFAASMRPDGIPPNDTGTRAACIFGLEGALQDPIGNDLIRGLSGGEKKRTSIAEAFITNSRIQCWDNSTRGLDSATALSVISTLRASADALRSIVMMSIYQASEAMYSQFDKVLVLYEGRQIYFGPAAQASQYFTELGFERPPRGTTPDFLTSMNSPAERVARKGFENRVPRTPDEFANAWRNSTNYLTQTHIINGFNTTFPITKGLSEQRLRRRHSVPDKEKLPSSIYPTSTIHQVNACIRRAIQRLQSNLVPVISGIMGNTIVAVILGSVFFNLPENTASFQNRSVLLFYSIMVNSCTPAFEVLTMWAQRPIVEKHSRYVFYHPIAEGIASMVADLPNKVITSLFFNVSLYFIANLRQSASAFFIFWLFAFVAMLTMSMIFRMVGSLSRTYEQSMAPVAIMIFNFIIYAGFVIPPSYQVPWLGWIRWINPIGYAYESLMINEFRNRTFPCSTTIPAGPEYDRYGQEDKICATIGAVPGQDFVQGNEFLRLKYGYTLNHLWRNLGLLFVLMAVFCTVHLVAAEYILAQRSKGDVLLFRKGHASLKPTDEEEGEKQAVHTGDGKTVTIESEQEQAVYSGLKQSSSVFHWRNVSYEVKVDKKNSRVLLDDITGWVQPGTLTALMGATGAGKTTLLDVLADRKSVGIVRGDMCINNQQRDHGFQRRTGYVQQADLHLPTATVREALEFSALLRQVEGTTEQKLAYVDTVLSMLDMQAYADAIVGVPGKGLNIEQRKRLTIAVEMAAKPAFLLFLDEPTSGLDSQTAWSICKLLRKLADNGQAIMCTIHQPSAQLFQIFDRVLLLGKAKTLYFGDIGDSSATLIDYFERHGARAYKEGENPAEWLLEVTSSSTTDQSWSDTWKSSKEFTAANDWLSTLADTESPSMGSLPIEQGRDEYAATFFQQLIRVTYRAFQDYWRDPTYLYSKLALCIGAALFNGLSFWLTPNDIQGITNVLFSCFLLTIIFSTVDQQIIPRFMENRALFEAREKQSKTYSWVVFVAANLIVEIVWQSLAAVFVFVAWYYPTGLWRNGDPTFTASERGGLVFFLVWLFFVFIPTLSQALAAGMADAQTAVNVAQLLFSLALIFCGILVAPADLPHFWKFMYRVSPGTYLVNGLVIAGLANTDISCSSLELLSVRLPLSFAGDCGAYMESYLGVAGGYVEDTKASDICLYCPLTEANSFLLSRDVDVADGWRDAGIFAAYIVFNTVAVFGLYRLARVSKSKKE</sequence>
<feature type="transmembrane region" description="Helical" evidence="9">
    <location>
        <begin position="1123"/>
        <end position="1145"/>
    </location>
</feature>